<feature type="compositionally biased region" description="Low complexity" evidence="1">
    <location>
        <begin position="796"/>
        <end position="806"/>
    </location>
</feature>
<keyword evidence="3" id="KW-1185">Reference proteome</keyword>
<evidence type="ECO:0000256" key="1">
    <source>
        <dbReference type="SAM" id="MobiDB-lite"/>
    </source>
</evidence>
<feature type="region of interest" description="Disordered" evidence="1">
    <location>
        <begin position="909"/>
        <end position="929"/>
    </location>
</feature>
<evidence type="ECO:0000313" key="2">
    <source>
        <dbReference type="EMBL" id="KAG9230363.1"/>
    </source>
</evidence>
<gene>
    <name evidence="2" type="ORF">BJ875DRAFT_158352</name>
</gene>
<dbReference type="EMBL" id="MU251679">
    <property type="protein sequence ID" value="KAG9230363.1"/>
    <property type="molecule type" value="Genomic_DNA"/>
</dbReference>
<reference evidence="2" key="1">
    <citation type="journal article" date="2021" name="IMA Fungus">
        <title>Genomic characterization of three marine fungi, including Emericellopsis atlantica sp. nov. with signatures of a generalist lifestyle and marine biomass degradation.</title>
        <authorList>
            <person name="Hagestad O.C."/>
            <person name="Hou L."/>
            <person name="Andersen J.H."/>
            <person name="Hansen E.H."/>
            <person name="Altermark B."/>
            <person name="Li C."/>
            <person name="Kuhnert E."/>
            <person name="Cox R.J."/>
            <person name="Crous P.W."/>
            <person name="Spatafora J.W."/>
            <person name="Lail K."/>
            <person name="Amirebrahimi M."/>
            <person name="Lipzen A."/>
            <person name="Pangilinan J."/>
            <person name="Andreopoulos W."/>
            <person name="Hayes R.D."/>
            <person name="Ng V."/>
            <person name="Grigoriev I.V."/>
            <person name="Jackson S.A."/>
            <person name="Sutton T.D.S."/>
            <person name="Dobson A.D.W."/>
            <person name="Rama T."/>
        </authorList>
    </citation>
    <scope>NUCLEOTIDE SEQUENCE</scope>
    <source>
        <strain evidence="2">TRa018bII</strain>
    </source>
</reference>
<protein>
    <submittedName>
        <fullName evidence="2">Uncharacterized protein</fullName>
    </submittedName>
</protein>
<organism evidence="2 3">
    <name type="scientific">Amylocarpus encephaloides</name>
    <dbReference type="NCBI Taxonomy" id="45428"/>
    <lineage>
        <taxon>Eukaryota</taxon>
        <taxon>Fungi</taxon>
        <taxon>Dikarya</taxon>
        <taxon>Ascomycota</taxon>
        <taxon>Pezizomycotina</taxon>
        <taxon>Leotiomycetes</taxon>
        <taxon>Helotiales</taxon>
        <taxon>Helotiales incertae sedis</taxon>
        <taxon>Amylocarpus</taxon>
    </lineage>
</organism>
<evidence type="ECO:0000313" key="3">
    <source>
        <dbReference type="Proteomes" id="UP000824998"/>
    </source>
</evidence>
<dbReference type="AlphaFoldDB" id="A0A9P7YAL0"/>
<name>A0A9P7YAL0_9HELO</name>
<sequence>MKKQAVITLAEKMNLWNTEKLAEGEEKIMLEREGGNIMDEESFCSETEIPDLGRRDDRVALDQGEILDEDEDEDYAVTHFPEAWQFLTSSHAYVWLLARLKTEMLLTKSDGTPADTIRRDIMKGLASRLRKHGYGQTMSKARFQLSWSLPRFLMQQYPEERVPRLDSLITIIASGEDVQALTCAQYMSQVWPITGPETLVAVQGALDKGPGQSFKAVMTDKTRITLEINDSTVSAIVKGTDPAIAEIGQQLAWLGAALRPSPSDKMAYSTPRLVLSTTVELTFALEFQVTEFIHRESQQNGSCWRPLFRNSVIVDGYPILARANGEKGLEIALNMMAELGQASRATNFDGGLVIKGHSTMFCPTQRIKNSVLWHYLFNHDGSRMSYLSSENLAGGRASIHDVDTVCLEYSRNFLGWTSSTDIYTGTENVKYEKIDWAGSSFASAGLAFEKCSVVAGNFINGGASFMKGNQDIPIHLSHTRAPYFLKIHHAGNINVVLYDVKDRRGWMVDGASALLHLTRTQLSSSPYSESQSLRLEDFQHANPSDGSSAAKVALLNPKNRSLLLSDEWTYQDLVESTFHILEQIQDNQVRMMSSSAINLRFSPRDKLLGFGFKDIVKGQNILYPRVATLKASGRGWVDLTRSINAITLIGKGFGELIRPAVDSNKLCRYWSHVPTGRDYLVTCISTLKAIACQHGDCESDPLELADGIYWHKPDKLFHSCDCKRGGSKSGCERVQVLLHPVSVGPKKHPEPFEYIRGAVIFGRSRRFRWMYPNKGEPIEGGESDSEPEKGGEFLDSGIGESSTSTSEPDHSTNMNTSPLEISIEPSETNDTTMSGGISDNKRANITSCFETSSAGTPKSFQVISRGVKRTLDRVKDTAPQMFSRKKQHTAGMVAQAELDLDAEGTELGVLPKSSASYPKRPTPLLPVDE</sequence>
<dbReference type="Proteomes" id="UP000824998">
    <property type="component" value="Unassembled WGS sequence"/>
</dbReference>
<feature type="region of interest" description="Disordered" evidence="1">
    <location>
        <begin position="775"/>
        <end position="818"/>
    </location>
</feature>
<feature type="compositionally biased region" description="Pro residues" evidence="1">
    <location>
        <begin position="920"/>
        <end position="929"/>
    </location>
</feature>
<accession>A0A9P7YAL0</accession>
<dbReference type="OrthoDB" id="1658288at2759"/>
<proteinExistence type="predicted"/>
<comment type="caution">
    <text evidence="2">The sequence shown here is derived from an EMBL/GenBank/DDBJ whole genome shotgun (WGS) entry which is preliminary data.</text>
</comment>